<evidence type="ECO:0000313" key="3">
    <source>
        <dbReference type="EMBL" id="KAG0712832.1"/>
    </source>
</evidence>
<protein>
    <submittedName>
        <fullName evidence="3">Uncharacterized protein</fullName>
    </submittedName>
</protein>
<sequence>MEPDVLKVQAPNTKKRKLMTMLVDTGAVGFHVSDKRRRLLTRGKKTRELPKRSAIDVGDGCRLLAEPLEEVASNDDDFIAGISFFSRHGAVLDYARHTITFLLDSQWRKVTMGTPGGRCCPTFVFCFVLIVCVAVVVVFVALVAGCSWARHTLARHHRPHEKGSEAVPLPAPGVTEEAASEARGRGQQDEPPLQDTATSQEVKHTEVQDVLEEAGEQVLPLQEADLVREGGKVFGSHTSQPTQCMEHEEGNRLERRSLLVPRRFLERLQTGAGSVTSTRHRFAVLTLMDHLARYHTI</sequence>
<keyword evidence="4" id="KW-1185">Reference proteome</keyword>
<feature type="transmembrane region" description="Helical" evidence="2">
    <location>
        <begin position="122"/>
        <end position="149"/>
    </location>
</feature>
<gene>
    <name evidence="3" type="ORF">GWK47_017546</name>
</gene>
<keyword evidence="2" id="KW-0472">Membrane</keyword>
<evidence type="ECO:0000313" key="4">
    <source>
        <dbReference type="Proteomes" id="UP000770661"/>
    </source>
</evidence>
<proteinExistence type="predicted"/>
<keyword evidence="2" id="KW-0812">Transmembrane</keyword>
<accession>A0A8J5CM12</accession>
<organism evidence="3 4">
    <name type="scientific">Chionoecetes opilio</name>
    <name type="common">Atlantic snow crab</name>
    <name type="synonym">Cancer opilio</name>
    <dbReference type="NCBI Taxonomy" id="41210"/>
    <lineage>
        <taxon>Eukaryota</taxon>
        <taxon>Metazoa</taxon>
        <taxon>Ecdysozoa</taxon>
        <taxon>Arthropoda</taxon>
        <taxon>Crustacea</taxon>
        <taxon>Multicrustacea</taxon>
        <taxon>Malacostraca</taxon>
        <taxon>Eumalacostraca</taxon>
        <taxon>Eucarida</taxon>
        <taxon>Decapoda</taxon>
        <taxon>Pleocyemata</taxon>
        <taxon>Brachyura</taxon>
        <taxon>Eubrachyura</taxon>
        <taxon>Majoidea</taxon>
        <taxon>Majidae</taxon>
        <taxon>Chionoecetes</taxon>
    </lineage>
</organism>
<feature type="region of interest" description="Disordered" evidence="1">
    <location>
        <begin position="157"/>
        <end position="204"/>
    </location>
</feature>
<dbReference type="AlphaFoldDB" id="A0A8J5CM12"/>
<comment type="caution">
    <text evidence="3">The sequence shown here is derived from an EMBL/GenBank/DDBJ whole genome shotgun (WGS) entry which is preliminary data.</text>
</comment>
<evidence type="ECO:0000256" key="2">
    <source>
        <dbReference type="SAM" id="Phobius"/>
    </source>
</evidence>
<evidence type="ECO:0000256" key="1">
    <source>
        <dbReference type="SAM" id="MobiDB-lite"/>
    </source>
</evidence>
<reference evidence="3" key="1">
    <citation type="submission" date="2020-07" db="EMBL/GenBank/DDBJ databases">
        <title>The High-quality genome of the commercially important snow crab, Chionoecetes opilio.</title>
        <authorList>
            <person name="Jeong J.-H."/>
            <person name="Ryu S."/>
        </authorList>
    </citation>
    <scope>NUCLEOTIDE SEQUENCE</scope>
    <source>
        <strain evidence="3">MADBK_172401_WGS</strain>
        <tissue evidence="3">Digestive gland</tissue>
    </source>
</reference>
<keyword evidence="2" id="KW-1133">Transmembrane helix</keyword>
<dbReference type="OrthoDB" id="10469717at2759"/>
<dbReference type="EMBL" id="JACEEZ010022048">
    <property type="protein sequence ID" value="KAG0712832.1"/>
    <property type="molecule type" value="Genomic_DNA"/>
</dbReference>
<name>A0A8J5CM12_CHIOP</name>
<dbReference type="Proteomes" id="UP000770661">
    <property type="component" value="Unassembled WGS sequence"/>
</dbReference>